<evidence type="ECO:0000313" key="3">
    <source>
        <dbReference type="Proteomes" id="UP000077177"/>
    </source>
</evidence>
<organism evidence="2 3">
    <name type="scientific">Flavisolibacter tropicus</name>
    <dbReference type="NCBI Taxonomy" id="1492898"/>
    <lineage>
        <taxon>Bacteria</taxon>
        <taxon>Pseudomonadati</taxon>
        <taxon>Bacteroidota</taxon>
        <taxon>Chitinophagia</taxon>
        <taxon>Chitinophagales</taxon>
        <taxon>Chitinophagaceae</taxon>
        <taxon>Flavisolibacter</taxon>
    </lineage>
</organism>
<dbReference type="STRING" id="1492898.SY85_24400"/>
<name>A0A172U1C1_9BACT</name>
<dbReference type="Proteomes" id="UP000077177">
    <property type="component" value="Chromosome"/>
</dbReference>
<sequence>MHYTNSESKPPRNKPQFNFDYDIEDLFDTKPVRIVLGAAILVGGLYLAGKVLRLLGGTVEDVRYFSSTLKS</sequence>
<gene>
    <name evidence="2" type="ORF">SY85_24400</name>
</gene>
<reference evidence="3" key="1">
    <citation type="submission" date="2015-01" db="EMBL/GenBank/DDBJ databases">
        <title>Flavisolibacter sp./LCS9/ whole genome sequencing.</title>
        <authorList>
            <person name="Kim M.K."/>
            <person name="Srinivasan S."/>
            <person name="Lee J.-J."/>
        </authorList>
    </citation>
    <scope>NUCLEOTIDE SEQUENCE [LARGE SCALE GENOMIC DNA]</scope>
    <source>
        <strain evidence="3">LCS9</strain>
    </source>
</reference>
<keyword evidence="3" id="KW-1185">Reference proteome</keyword>
<dbReference type="EMBL" id="CP011390">
    <property type="protein sequence ID" value="ANE53145.1"/>
    <property type="molecule type" value="Genomic_DNA"/>
</dbReference>
<feature type="transmembrane region" description="Helical" evidence="1">
    <location>
        <begin position="31"/>
        <end position="48"/>
    </location>
</feature>
<dbReference type="AlphaFoldDB" id="A0A172U1C1"/>
<dbReference type="KEGG" id="fla:SY85_24400"/>
<keyword evidence="1" id="KW-1133">Transmembrane helix</keyword>
<accession>A0A172U1C1</accession>
<reference evidence="2 3" key="2">
    <citation type="journal article" date="2016" name="Int. J. Syst. Evol. Microbiol.">
        <title>Flavisolibacter tropicus sp. nov., isolated from tropical soil.</title>
        <authorList>
            <person name="Lee J.J."/>
            <person name="Kang M.S."/>
            <person name="Kim G.S."/>
            <person name="Lee C.S."/>
            <person name="Lim S."/>
            <person name="Lee J."/>
            <person name="Roh S.H."/>
            <person name="Kang H."/>
            <person name="Ha J.M."/>
            <person name="Bae S."/>
            <person name="Jung H.Y."/>
            <person name="Kim M.K."/>
        </authorList>
    </citation>
    <scope>NUCLEOTIDE SEQUENCE [LARGE SCALE GENOMIC DNA]</scope>
    <source>
        <strain evidence="2 3">LCS9</strain>
    </source>
</reference>
<keyword evidence="1" id="KW-0472">Membrane</keyword>
<proteinExistence type="predicted"/>
<evidence type="ECO:0000256" key="1">
    <source>
        <dbReference type="SAM" id="Phobius"/>
    </source>
</evidence>
<dbReference type="RefSeq" id="WP_066408896.1">
    <property type="nucleotide sequence ID" value="NZ_CP011390.1"/>
</dbReference>
<evidence type="ECO:0000313" key="2">
    <source>
        <dbReference type="EMBL" id="ANE53145.1"/>
    </source>
</evidence>
<protein>
    <submittedName>
        <fullName evidence="2">Uncharacterized protein</fullName>
    </submittedName>
</protein>
<keyword evidence="1" id="KW-0812">Transmembrane</keyword>